<organism evidence="2 3">
    <name type="scientific">Glutamicibacter creatinolyticus</name>
    <dbReference type="NCBI Taxonomy" id="162496"/>
    <lineage>
        <taxon>Bacteria</taxon>
        <taxon>Bacillati</taxon>
        <taxon>Actinomycetota</taxon>
        <taxon>Actinomycetes</taxon>
        <taxon>Micrococcales</taxon>
        <taxon>Micrococcaceae</taxon>
        <taxon>Glutamicibacter</taxon>
    </lineage>
</organism>
<keyword evidence="1" id="KW-0812">Transmembrane</keyword>
<keyword evidence="3" id="KW-1185">Reference proteome</keyword>
<feature type="transmembrane region" description="Helical" evidence="1">
    <location>
        <begin position="209"/>
        <end position="227"/>
    </location>
</feature>
<feature type="transmembrane region" description="Helical" evidence="1">
    <location>
        <begin position="90"/>
        <end position="107"/>
    </location>
</feature>
<sequence length="265" mass="28337">MSTSTPQVSTTLALCCAALVFAGALWALLAHGLAFATRLGPHGVGVLYAQHGAPAASADWIWVPLLLGLGLYALYQCREPQRQALLHYRIRFLVAAAALLAGLWLQLLDARQLGAALVIGLLLLADLFLVLRRISRKVLYTSADRWITRATMGLFFGTTLVMVLTNFTAWVPTLGVEALARPVHAATALLVLLTCLAVSAMTFFNPMGIYVNLGAAWMALWIAVAAYDGPRASAPVAICATIGTALLLICLLSSVRIRVRQLTGD</sequence>
<gene>
    <name evidence="2" type="ORF">GcLGCM259_1560</name>
</gene>
<evidence type="ECO:0000313" key="3">
    <source>
        <dbReference type="Proteomes" id="UP000307000"/>
    </source>
</evidence>
<reference evidence="2 3" key="1">
    <citation type="submission" date="2018-12" db="EMBL/GenBank/DDBJ databases">
        <title>Complete Genome Sequence of Glutamicibacter creatinolyticus strain LGCM259,isolated from an abscess of a 12-year-old mare in Italy.</title>
        <authorList>
            <person name="Santos R.G."/>
            <person name="Silva A.L."/>
            <person name="Seyffert N."/>
            <person name="Castro T.L.P."/>
            <person name="Attili A.R."/>
            <person name="Rifici C."/>
            <person name="Mazzullo G."/>
            <person name="Brenig B."/>
            <person name="Venanzi F."/>
            <person name="Azevedo V."/>
        </authorList>
    </citation>
    <scope>NUCLEOTIDE SEQUENCE [LARGE SCALE GENOMIC DNA]</scope>
    <source>
        <strain evidence="2 3">LGCM 259</strain>
    </source>
</reference>
<feature type="transmembrane region" description="Helical" evidence="1">
    <location>
        <begin position="233"/>
        <end position="252"/>
    </location>
</feature>
<keyword evidence="1" id="KW-0472">Membrane</keyword>
<dbReference type="KEGG" id="gcr:GcLGCM259_1560"/>
<evidence type="ECO:0000256" key="1">
    <source>
        <dbReference type="SAM" id="Phobius"/>
    </source>
</evidence>
<feature type="transmembrane region" description="Helical" evidence="1">
    <location>
        <begin position="60"/>
        <end position="78"/>
    </location>
</feature>
<dbReference type="Proteomes" id="UP000307000">
    <property type="component" value="Chromosome"/>
</dbReference>
<protein>
    <submittedName>
        <fullName evidence="2">Uncharacterized protein</fullName>
    </submittedName>
</protein>
<dbReference type="RefSeq" id="WP_138926294.1">
    <property type="nucleotide sequence ID" value="NZ_CP034412.1"/>
</dbReference>
<proteinExistence type="predicted"/>
<keyword evidence="1" id="KW-1133">Transmembrane helix</keyword>
<feature type="transmembrane region" description="Helical" evidence="1">
    <location>
        <begin position="183"/>
        <end position="204"/>
    </location>
</feature>
<dbReference type="AlphaFoldDB" id="A0A5B7WT31"/>
<accession>A0A5B7WT31</accession>
<name>A0A5B7WT31_9MICC</name>
<feature type="transmembrane region" description="Helical" evidence="1">
    <location>
        <begin position="113"/>
        <end position="131"/>
    </location>
</feature>
<evidence type="ECO:0000313" key="2">
    <source>
        <dbReference type="EMBL" id="QCY47291.1"/>
    </source>
</evidence>
<dbReference type="EMBL" id="CP034412">
    <property type="protein sequence ID" value="QCY47291.1"/>
    <property type="molecule type" value="Genomic_DNA"/>
</dbReference>
<feature type="transmembrane region" description="Helical" evidence="1">
    <location>
        <begin position="152"/>
        <end position="171"/>
    </location>
</feature>